<dbReference type="SUPFAM" id="SSF52129">
    <property type="entry name" value="Caspase-like"/>
    <property type="match status" value="1"/>
</dbReference>
<feature type="transmembrane region" description="Helical" evidence="2">
    <location>
        <begin position="148"/>
        <end position="167"/>
    </location>
</feature>
<organism evidence="3 4">
    <name type="scientific">Chiayiivirga flava</name>
    <dbReference type="NCBI Taxonomy" id="659595"/>
    <lineage>
        <taxon>Bacteria</taxon>
        <taxon>Pseudomonadati</taxon>
        <taxon>Pseudomonadota</taxon>
        <taxon>Gammaproteobacteria</taxon>
        <taxon>Lysobacterales</taxon>
        <taxon>Lysobacteraceae</taxon>
        <taxon>Chiayiivirga</taxon>
    </lineage>
</organism>
<evidence type="ECO:0000313" key="4">
    <source>
        <dbReference type="Proteomes" id="UP000521199"/>
    </source>
</evidence>
<dbReference type="AlphaFoldDB" id="A0A7W8D2G4"/>
<dbReference type="Gene3D" id="3.40.50.1460">
    <property type="match status" value="1"/>
</dbReference>
<accession>A0A7W8D2G4</accession>
<feature type="compositionally biased region" description="Basic and acidic residues" evidence="1">
    <location>
        <begin position="486"/>
        <end position="496"/>
    </location>
</feature>
<keyword evidence="2" id="KW-1133">Transmembrane helix</keyword>
<proteinExistence type="predicted"/>
<dbReference type="InterPro" id="IPR029030">
    <property type="entry name" value="Caspase-like_dom_sf"/>
</dbReference>
<evidence type="ECO:0000313" key="3">
    <source>
        <dbReference type="EMBL" id="MBB5206609.1"/>
    </source>
</evidence>
<keyword evidence="2" id="KW-0812">Transmembrane</keyword>
<feature type="transmembrane region" description="Helical" evidence="2">
    <location>
        <begin position="23"/>
        <end position="45"/>
    </location>
</feature>
<dbReference type="RefSeq" id="WP_183958748.1">
    <property type="nucleotide sequence ID" value="NZ_JACHHP010000001.1"/>
</dbReference>
<sequence>MRAIASVLGGGLRLSLLLAPRRTPLDCGVGTFLLTSLLLAAVGLAWEWRLFDPPRTLNGFGIQTWAMRAMLALAATAVLCALCDRRALFWTVACWLQASMLLPTALLACVGLAGGWEALASPWMWGAAMAWTFAILLRLAWFLTRSRLGRGLAGPLAAAVLLLPWFVLQSQLLWTTDWQALSADTSQFEDSGEPGELADPEAAMYALGTRLDAAVAALAPQRPGTVDMYVLAFGGDAGEDVFRNEVEYIERLFPQRFDAAGRVLGLLNHPDSVATRPLATATNLERGLAAIGERIDPDEDIVFVYLTSHGSEDHELYVNQPPLPFDQITPQRLRAALDASGIRWRVVVVSACFSGGFVEALRDPQTLVITAARADRTSFGCGSESDITWFGNAFVAEALNRTTDLREAFETASTAIAEREKAEEFDPSEPQWDAGERILAQLDRWRAGFTPGAALPFVPRPDTPAGQAAAGDADGAARDAVPARTGPDDTDGRDTSDEAANAIR</sequence>
<feature type="transmembrane region" description="Helical" evidence="2">
    <location>
        <begin position="95"/>
        <end position="116"/>
    </location>
</feature>
<dbReference type="Proteomes" id="UP000521199">
    <property type="component" value="Unassembled WGS sequence"/>
</dbReference>
<evidence type="ECO:0000256" key="1">
    <source>
        <dbReference type="SAM" id="MobiDB-lite"/>
    </source>
</evidence>
<evidence type="ECO:0000256" key="2">
    <source>
        <dbReference type="SAM" id="Phobius"/>
    </source>
</evidence>
<keyword evidence="4" id="KW-1185">Reference proteome</keyword>
<dbReference type="EMBL" id="JACHHP010000001">
    <property type="protein sequence ID" value="MBB5206609.1"/>
    <property type="molecule type" value="Genomic_DNA"/>
</dbReference>
<dbReference type="InterPro" id="IPR001096">
    <property type="entry name" value="Peptidase_C13"/>
</dbReference>
<name>A0A7W8D2G4_9GAMM</name>
<feature type="transmembrane region" description="Helical" evidence="2">
    <location>
        <begin position="65"/>
        <end position="83"/>
    </location>
</feature>
<comment type="caution">
    <text evidence="3">The sequence shown here is derived from an EMBL/GenBank/DDBJ whole genome shotgun (WGS) entry which is preliminary data.</text>
</comment>
<protein>
    <recommendedName>
        <fullName evidence="5">Peptidase C13</fullName>
    </recommendedName>
</protein>
<dbReference type="GO" id="GO:0006508">
    <property type="term" value="P:proteolysis"/>
    <property type="evidence" value="ECO:0007669"/>
    <property type="project" value="InterPro"/>
</dbReference>
<feature type="compositionally biased region" description="Low complexity" evidence="1">
    <location>
        <begin position="465"/>
        <end position="480"/>
    </location>
</feature>
<feature type="region of interest" description="Disordered" evidence="1">
    <location>
        <begin position="453"/>
        <end position="504"/>
    </location>
</feature>
<dbReference type="GO" id="GO:0008233">
    <property type="term" value="F:peptidase activity"/>
    <property type="evidence" value="ECO:0007669"/>
    <property type="project" value="InterPro"/>
</dbReference>
<feature type="transmembrane region" description="Helical" evidence="2">
    <location>
        <begin position="122"/>
        <end position="141"/>
    </location>
</feature>
<keyword evidence="2" id="KW-0472">Membrane</keyword>
<gene>
    <name evidence="3" type="ORF">HNQ52_000125</name>
</gene>
<reference evidence="3 4" key="1">
    <citation type="submission" date="2020-08" db="EMBL/GenBank/DDBJ databases">
        <title>Genomic Encyclopedia of Type Strains, Phase IV (KMG-IV): sequencing the most valuable type-strain genomes for metagenomic binning, comparative biology and taxonomic classification.</title>
        <authorList>
            <person name="Goeker M."/>
        </authorList>
    </citation>
    <scope>NUCLEOTIDE SEQUENCE [LARGE SCALE GENOMIC DNA]</scope>
    <source>
        <strain evidence="3 4">DSM 24163</strain>
    </source>
</reference>
<evidence type="ECO:0008006" key="5">
    <source>
        <dbReference type="Google" id="ProtNLM"/>
    </source>
</evidence>
<dbReference type="Pfam" id="PF01650">
    <property type="entry name" value="Peptidase_C13"/>
    <property type="match status" value="1"/>
</dbReference>